<gene>
    <name evidence="9" type="ORF">QYM36_014893</name>
</gene>
<evidence type="ECO:0000256" key="7">
    <source>
        <dbReference type="ARBA" id="ARBA00023579"/>
    </source>
</evidence>
<dbReference type="Gene3D" id="3.90.550.10">
    <property type="entry name" value="Spore Coat Polysaccharide Biosynthesis Protein SpsA, Chain A"/>
    <property type="match status" value="1"/>
</dbReference>
<dbReference type="EC" id="2.7.7.9" evidence="3"/>
<dbReference type="InterPro" id="IPR016267">
    <property type="entry name" value="UDPGP_trans"/>
</dbReference>
<comment type="caution">
    <text evidence="9">The sequence shown here is derived from an EMBL/GenBank/DDBJ whole genome shotgun (WGS) entry which is preliminary data.</text>
</comment>
<keyword evidence="10" id="KW-1185">Reference proteome</keyword>
<organism evidence="9 10">
    <name type="scientific">Artemia franciscana</name>
    <name type="common">Brine shrimp</name>
    <name type="synonym">Artemia sanfranciscana</name>
    <dbReference type="NCBI Taxonomy" id="6661"/>
    <lineage>
        <taxon>Eukaryota</taxon>
        <taxon>Metazoa</taxon>
        <taxon>Ecdysozoa</taxon>
        <taxon>Arthropoda</taxon>
        <taxon>Crustacea</taxon>
        <taxon>Branchiopoda</taxon>
        <taxon>Anostraca</taxon>
        <taxon>Artemiidae</taxon>
        <taxon>Artemia</taxon>
    </lineage>
</organism>
<evidence type="ECO:0000256" key="4">
    <source>
        <dbReference type="ARBA" id="ARBA00019048"/>
    </source>
</evidence>
<comment type="function">
    <text evidence="7">UTP--glucose-1-phosphate uridylyltransferase catalyzing the conversion of glucose-1-phosphate into UDP-glucose, a crucial precursor for the production of glycogen.</text>
</comment>
<comment type="catalytic activity">
    <reaction evidence="8">
        <text>alpha-D-glucose 1-phosphate + UTP + H(+) = UDP-alpha-D-glucose + diphosphate</text>
        <dbReference type="Rhea" id="RHEA:19889"/>
        <dbReference type="ChEBI" id="CHEBI:15378"/>
        <dbReference type="ChEBI" id="CHEBI:33019"/>
        <dbReference type="ChEBI" id="CHEBI:46398"/>
        <dbReference type="ChEBI" id="CHEBI:58601"/>
        <dbReference type="ChEBI" id="CHEBI:58885"/>
        <dbReference type="EC" id="2.7.7.9"/>
    </reaction>
    <physiologicalReaction direction="left-to-right" evidence="8">
        <dbReference type="Rhea" id="RHEA:19890"/>
    </physiologicalReaction>
</comment>
<evidence type="ECO:0000256" key="8">
    <source>
        <dbReference type="ARBA" id="ARBA00047432"/>
    </source>
</evidence>
<evidence type="ECO:0000256" key="6">
    <source>
        <dbReference type="ARBA" id="ARBA00022695"/>
    </source>
</evidence>
<dbReference type="InterPro" id="IPR029044">
    <property type="entry name" value="Nucleotide-diphossugar_trans"/>
</dbReference>
<comment type="similarity">
    <text evidence="1">Belongs to the UDPGP type 1 family.</text>
</comment>
<dbReference type="PANTHER" id="PTHR43511">
    <property type="match status" value="1"/>
</dbReference>
<dbReference type="Proteomes" id="UP001187531">
    <property type="component" value="Unassembled WGS sequence"/>
</dbReference>
<dbReference type="GO" id="GO:0006011">
    <property type="term" value="P:UDP-alpha-D-glucose metabolic process"/>
    <property type="evidence" value="ECO:0007669"/>
    <property type="project" value="InterPro"/>
</dbReference>
<keyword evidence="6" id="KW-0548">Nucleotidyltransferase</keyword>
<dbReference type="SUPFAM" id="SSF53448">
    <property type="entry name" value="Nucleotide-diphospho-sugar transferases"/>
    <property type="match status" value="1"/>
</dbReference>
<sequence length="167" mass="18606">MSVETSTLSLVCTNLATVSATFGNSGLLEHLINEGYKYSFTLNIDNIGATVDFNIHNMLLNDQNGSPAEFTMEVTNKTRGDVKGGTLTQYEGKLCLLEITQVPKELVDEFKSIKTFKIFNTNNLWISLDAITQDINENTLEMEVIVNPKTLKMVLMSYSLGQLLMQL</sequence>
<evidence type="ECO:0000256" key="3">
    <source>
        <dbReference type="ARBA" id="ARBA00012415"/>
    </source>
</evidence>
<keyword evidence="5" id="KW-0808">Transferase</keyword>
<accession>A0AA88KZ17</accession>
<comment type="subunit">
    <text evidence="2">Homooctamer.</text>
</comment>
<name>A0AA88KZ17_ARTSF</name>
<evidence type="ECO:0000256" key="2">
    <source>
        <dbReference type="ARBA" id="ARBA00011823"/>
    </source>
</evidence>
<evidence type="ECO:0000256" key="5">
    <source>
        <dbReference type="ARBA" id="ARBA00022679"/>
    </source>
</evidence>
<proteinExistence type="inferred from homology"/>
<evidence type="ECO:0000313" key="9">
    <source>
        <dbReference type="EMBL" id="KAK2707021.1"/>
    </source>
</evidence>
<dbReference type="EMBL" id="JAVRJZ010000019">
    <property type="protein sequence ID" value="KAK2707021.1"/>
    <property type="molecule type" value="Genomic_DNA"/>
</dbReference>
<dbReference type="AlphaFoldDB" id="A0AA88KZ17"/>
<dbReference type="InterPro" id="IPR002618">
    <property type="entry name" value="UDPGP_fam"/>
</dbReference>
<reference evidence="9" key="1">
    <citation type="submission" date="2023-07" db="EMBL/GenBank/DDBJ databases">
        <title>Chromosome-level genome assembly of Artemia franciscana.</title>
        <authorList>
            <person name="Jo E."/>
        </authorList>
    </citation>
    <scope>NUCLEOTIDE SEQUENCE</scope>
    <source>
        <tissue evidence="9">Whole body</tissue>
    </source>
</reference>
<protein>
    <recommendedName>
        <fullName evidence="4">UTP--glucose-1-phosphate uridylyltransferase</fullName>
        <ecNumber evidence="3">2.7.7.9</ecNumber>
    </recommendedName>
</protein>
<evidence type="ECO:0000256" key="1">
    <source>
        <dbReference type="ARBA" id="ARBA00010401"/>
    </source>
</evidence>
<evidence type="ECO:0000313" key="10">
    <source>
        <dbReference type="Proteomes" id="UP001187531"/>
    </source>
</evidence>
<dbReference type="GO" id="GO:0003983">
    <property type="term" value="F:UTP:glucose-1-phosphate uridylyltransferase activity"/>
    <property type="evidence" value="ECO:0007669"/>
    <property type="project" value="UniProtKB-EC"/>
</dbReference>
<dbReference type="Pfam" id="PF01704">
    <property type="entry name" value="UDPGP"/>
    <property type="match status" value="1"/>
</dbReference>